<dbReference type="EMBL" id="CP042909">
    <property type="protein sequence ID" value="QJA06944.1"/>
    <property type="molecule type" value="Genomic_DNA"/>
</dbReference>
<keyword evidence="4 5" id="KW-0472">Membrane</keyword>
<protein>
    <recommendedName>
        <fullName evidence="5">Transport permease protein</fullName>
    </recommendedName>
</protein>
<dbReference type="PANTHER" id="PTHR43229">
    <property type="entry name" value="NODULATION PROTEIN J"/>
    <property type="match status" value="1"/>
</dbReference>
<dbReference type="Proteomes" id="UP000501253">
    <property type="component" value="Chromosome"/>
</dbReference>
<gene>
    <name evidence="7" type="ORF">FVE67_00055</name>
</gene>
<evidence type="ECO:0000313" key="7">
    <source>
        <dbReference type="EMBL" id="QJA06944.1"/>
    </source>
</evidence>
<evidence type="ECO:0000313" key="8">
    <source>
        <dbReference type="Proteomes" id="UP000501253"/>
    </source>
</evidence>
<feature type="transmembrane region" description="Helical" evidence="5">
    <location>
        <begin position="89"/>
        <end position="109"/>
    </location>
</feature>
<name>A0A6H1WUW2_9BACT</name>
<dbReference type="InterPro" id="IPR013525">
    <property type="entry name" value="ABC2_TM"/>
</dbReference>
<keyword evidence="8" id="KW-1185">Reference proteome</keyword>
<evidence type="ECO:0000256" key="1">
    <source>
        <dbReference type="ARBA" id="ARBA00004141"/>
    </source>
</evidence>
<dbReference type="PROSITE" id="PS51012">
    <property type="entry name" value="ABC_TM2"/>
    <property type="match status" value="1"/>
</dbReference>
<comment type="similarity">
    <text evidence="5">Belongs to the ABC-2 integral membrane protein family.</text>
</comment>
<feature type="transmembrane region" description="Helical" evidence="5">
    <location>
        <begin position="171"/>
        <end position="190"/>
    </location>
</feature>
<dbReference type="InterPro" id="IPR047817">
    <property type="entry name" value="ABC2_TM_bact-type"/>
</dbReference>
<dbReference type="AlphaFoldDB" id="A0A6H1WUW2"/>
<accession>A0A6H1WUW2</accession>
<dbReference type="Pfam" id="PF01061">
    <property type="entry name" value="ABC2_membrane"/>
    <property type="match status" value="1"/>
</dbReference>
<feature type="transmembrane region" description="Helical" evidence="5">
    <location>
        <begin position="226"/>
        <end position="245"/>
    </location>
</feature>
<feature type="domain" description="ABC transmembrane type-2" evidence="6">
    <location>
        <begin position="22"/>
        <end position="248"/>
    </location>
</feature>
<comment type="subcellular location">
    <subcellularLocation>
        <location evidence="5">Cell membrane</location>
        <topology evidence="5">Multi-pass membrane protein</topology>
    </subcellularLocation>
    <subcellularLocation>
        <location evidence="1">Membrane</location>
        <topology evidence="1">Multi-pass membrane protein</topology>
    </subcellularLocation>
</comment>
<feature type="transmembrane region" description="Helical" evidence="5">
    <location>
        <begin position="140"/>
        <end position="164"/>
    </location>
</feature>
<evidence type="ECO:0000256" key="2">
    <source>
        <dbReference type="ARBA" id="ARBA00022692"/>
    </source>
</evidence>
<proteinExistence type="inferred from homology"/>
<keyword evidence="5" id="KW-1003">Cell membrane</keyword>
<keyword evidence="3 5" id="KW-1133">Transmembrane helix</keyword>
<dbReference type="InterPro" id="IPR051784">
    <property type="entry name" value="Nod_factor_ABC_transporter"/>
</dbReference>
<evidence type="ECO:0000256" key="5">
    <source>
        <dbReference type="RuleBase" id="RU361157"/>
    </source>
</evidence>
<dbReference type="KEGG" id="tmai:FVE67_00055"/>
<reference evidence="7 8" key="1">
    <citation type="submission" date="2019-08" db="EMBL/GenBank/DDBJ databases">
        <title>Complete genome sequence of Thermosulfurimonas marina SU872T, an anaerobic thermophilic chemolithoautotrophic bacterium isolated from a shallow marine hydrothermal vent.</title>
        <authorList>
            <person name="Allioux M."/>
            <person name="Jebbar M."/>
            <person name="Slobodkina G."/>
            <person name="Slobodkin A."/>
            <person name="Moalic Y."/>
            <person name="Frolova A."/>
            <person name="Shao Z."/>
            <person name="Alain K."/>
        </authorList>
    </citation>
    <scope>NUCLEOTIDE SEQUENCE [LARGE SCALE GENOMIC DNA]</scope>
    <source>
        <strain evidence="7 8">SU872</strain>
    </source>
</reference>
<evidence type="ECO:0000256" key="4">
    <source>
        <dbReference type="ARBA" id="ARBA00023136"/>
    </source>
</evidence>
<feature type="transmembrane region" description="Helical" evidence="5">
    <location>
        <begin position="52"/>
        <end position="69"/>
    </location>
</feature>
<sequence length="263" mass="30086">MRPRRILGIVLRQAFLYRRSFSRILDLVYWPTMDLLLWGFLTLYLERGALRLPKFVSFFLGALILWHILYRSQLAVSVSFLEEVWSRNLVNLLVAPVTLGEYLGGLIAVSFLKVSLAFGLMATLAGVFYGFNLFRLGVYLGIFVLGLFVLGWSIGLVTIGLILRFGQEAEILAWALIFIFLPLSAVFYPLEVLPKFLQYLALLTPSAYIFEGMRAVISQGGLPTEYLLRAWGLDLFYFWGGLWFLKRQYAYARERGLLPKIGE</sequence>
<evidence type="ECO:0000259" key="6">
    <source>
        <dbReference type="PROSITE" id="PS51012"/>
    </source>
</evidence>
<feature type="transmembrane region" description="Helical" evidence="5">
    <location>
        <begin position="27"/>
        <end position="45"/>
    </location>
</feature>
<dbReference type="GO" id="GO:0140359">
    <property type="term" value="F:ABC-type transporter activity"/>
    <property type="evidence" value="ECO:0007669"/>
    <property type="project" value="InterPro"/>
</dbReference>
<keyword evidence="5" id="KW-0813">Transport</keyword>
<dbReference type="PANTHER" id="PTHR43229:SF2">
    <property type="entry name" value="NODULATION PROTEIN J"/>
    <property type="match status" value="1"/>
</dbReference>
<feature type="transmembrane region" description="Helical" evidence="5">
    <location>
        <begin position="116"/>
        <end position="134"/>
    </location>
</feature>
<organism evidence="7 8">
    <name type="scientific">Thermosulfurimonas marina</name>
    <dbReference type="NCBI Taxonomy" id="2047767"/>
    <lineage>
        <taxon>Bacteria</taxon>
        <taxon>Pseudomonadati</taxon>
        <taxon>Thermodesulfobacteriota</taxon>
        <taxon>Thermodesulfobacteria</taxon>
        <taxon>Thermodesulfobacteriales</taxon>
        <taxon>Thermodesulfobacteriaceae</taxon>
        <taxon>Thermosulfurimonas</taxon>
    </lineage>
</organism>
<dbReference type="GO" id="GO:0005886">
    <property type="term" value="C:plasma membrane"/>
    <property type="evidence" value="ECO:0007669"/>
    <property type="project" value="UniProtKB-SubCell"/>
</dbReference>
<evidence type="ECO:0000256" key="3">
    <source>
        <dbReference type="ARBA" id="ARBA00022989"/>
    </source>
</evidence>
<keyword evidence="2 5" id="KW-0812">Transmembrane</keyword>